<feature type="region of interest" description="Disordered" evidence="7">
    <location>
        <begin position="743"/>
        <end position="772"/>
    </location>
</feature>
<keyword evidence="4" id="KW-0833">Ubl conjugation pathway</keyword>
<keyword evidence="3" id="KW-0498">Mitosis</keyword>
<evidence type="ECO:0000256" key="4">
    <source>
        <dbReference type="ARBA" id="ARBA00022786"/>
    </source>
</evidence>
<evidence type="ECO:0000259" key="8">
    <source>
        <dbReference type="Pfam" id="PF12894"/>
    </source>
</evidence>
<dbReference type="GO" id="GO:0034399">
    <property type="term" value="C:nuclear periphery"/>
    <property type="evidence" value="ECO:0007669"/>
    <property type="project" value="TreeGrafter"/>
</dbReference>
<feature type="compositionally biased region" description="Acidic residues" evidence="7">
    <location>
        <begin position="887"/>
        <end position="915"/>
    </location>
</feature>
<reference evidence="10 11" key="1">
    <citation type="journal article" date="2018" name="Sci. Rep.">
        <title>Raphidocelis subcapitata (=Pseudokirchneriella subcapitata) provides an insight into genome evolution and environmental adaptations in the Sphaeropleales.</title>
        <authorList>
            <person name="Suzuki S."/>
            <person name="Yamaguchi H."/>
            <person name="Nakajima N."/>
            <person name="Kawachi M."/>
        </authorList>
    </citation>
    <scope>NUCLEOTIDE SEQUENCE [LARGE SCALE GENOMIC DNA]</scope>
    <source>
        <strain evidence="10 11">NIES-35</strain>
    </source>
</reference>
<feature type="compositionally biased region" description="Low complexity" evidence="7">
    <location>
        <begin position="762"/>
        <end position="772"/>
    </location>
</feature>
<gene>
    <name evidence="10" type="ORF">Rsub_00910</name>
</gene>
<dbReference type="InterPro" id="IPR001680">
    <property type="entry name" value="WD40_rpt"/>
</dbReference>
<feature type="region of interest" description="Disordered" evidence="7">
    <location>
        <begin position="131"/>
        <end position="195"/>
    </location>
</feature>
<dbReference type="SMART" id="SM00320">
    <property type="entry name" value="WD40"/>
    <property type="match status" value="2"/>
</dbReference>
<evidence type="ECO:0000256" key="6">
    <source>
        <dbReference type="PROSITE-ProRule" id="PRU00221"/>
    </source>
</evidence>
<keyword evidence="5" id="KW-0131">Cell cycle</keyword>
<dbReference type="GO" id="GO:0070979">
    <property type="term" value="P:protein K11-linked ubiquitination"/>
    <property type="evidence" value="ECO:0007669"/>
    <property type="project" value="TreeGrafter"/>
</dbReference>
<dbReference type="Proteomes" id="UP000247498">
    <property type="component" value="Unassembled WGS sequence"/>
</dbReference>
<evidence type="ECO:0000259" key="9">
    <source>
        <dbReference type="Pfam" id="PF12896"/>
    </source>
</evidence>
<dbReference type="STRING" id="307507.A0A2V0NLC2"/>
<keyword evidence="11" id="KW-1185">Reference proteome</keyword>
<dbReference type="PANTHER" id="PTHR13260:SF0">
    <property type="entry name" value="ANAPHASE-PROMOTING COMPLEX SUBUNIT 4"/>
    <property type="match status" value="1"/>
</dbReference>
<evidence type="ECO:0000256" key="5">
    <source>
        <dbReference type="ARBA" id="ARBA00023306"/>
    </source>
</evidence>
<dbReference type="InterPro" id="IPR015943">
    <property type="entry name" value="WD40/YVTN_repeat-like_dom_sf"/>
</dbReference>
<evidence type="ECO:0000313" key="11">
    <source>
        <dbReference type="Proteomes" id="UP000247498"/>
    </source>
</evidence>
<dbReference type="OrthoDB" id="2110451at2759"/>
<feature type="domain" description="Anaphase-promoting complex subunit 4 long" evidence="9">
    <location>
        <begin position="313"/>
        <end position="507"/>
    </location>
</feature>
<dbReference type="SUPFAM" id="SSF117289">
    <property type="entry name" value="Nucleoporin domain"/>
    <property type="match status" value="1"/>
</dbReference>
<keyword evidence="6" id="KW-0853">WD repeat</keyword>
<evidence type="ECO:0000313" key="10">
    <source>
        <dbReference type="EMBL" id="GBF88198.1"/>
    </source>
</evidence>
<dbReference type="InterPro" id="IPR024977">
    <property type="entry name" value="Apc4-like_WD40_dom"/>
</dbReference>
<feature type="region of interest" description="Disordered" evidence="7">
    <location>
        <begin position="886"/>
        <end position="915"/>
    </location>
</feature>
<dbReference type="GO" id="GO:0051301">
    <property type="term" value="P:cell division"/>
    <property type="evidence" value="ECO:0007669"/>
    <property type="project" value="UniProtKB-KW"/>
</dbReference>
<evidence type="ECO:0000256" key="1">
    <source>
        <dbReference type="ARBA" id="ARBA00016067"/>
    </source>
</evidence>
<protein>
    <recommendedName>
        <fullName evidence="1">Anaphase-promoting complex subunit 4</fullName>
    </recommendedName>
</protein>
<dbReference type="PANTHER" id="PTHR13260">
    <property type="entry name" value="ANAPHASE PROMOTING COMPLEX SUBUNIT 4 APC4"/>
    <property type="match status" value="1"/>
</dbReference>
<dbReference type="Pfam" id="PF12894">
    <property type="entry name" value="ANAPC4_WD40"/>
    <property type="match status" value="1"/>
</dbReference>
<feature type="compositionally biased region" description="Gly residues" evidence="7">
    <location>
        <begin position="591"/>
        <end position="600"/>
    </location>
</feature>
<dbReference type="GO" id="GO:0031145">
    <property type="term" value="P:anaphase-promoting complex-dependent catabolic process"/>
    <property type="evidence" value="ECO:0007669"/>
    <property type="project" value="InterPro"/>
</dbReference>
<dbReference type="PROSITE" id="PS50082">
    <property type="entry name" value="WD_REPEATS_2"/>
    <property type="match status" value="1"/>
</dbReference>
<dbReference type="AlphaFoldDB" id="A0A2V0NLC2"/>
<dbReference type="Pfam" id="PF12896">
    <property type="entry name" value="ANAPC4"/>
    <property type="match status" value="1"/>
</dbReference>
<feature type="domain" description="Anaphase-promoting complex subunit 4-like WD40" evidence="8">
    <location>
        <begin position="37"/>
        <end position="122"/>
    </location>
</feature>
<evidence type="ECO:0000256" key="7">
    <source>
        <dbReference type="SAM" id="MobiDB-lite"/>
    </source>
</evidence>
<proteinExistence type="predicted"/>
<dbReference type="FunCoup" id="A0A2V0NLC2">
    <property type="interactions" value="1409"/>
</dbReference>
<keyword evidence="2" id="KW-0132">Cell division</keyword>
<accession>A0A2V0NLC2</accession>
<dbReference type="InterPro" id="IPR024790">
    <property type="entry name" value="APC4_long_dom"/>
</dbReference>
<organism evidence="10 11">
    <name type="scientific">Raphidocelis subcapitata</name>
    <dbReference type="NCBI Taxonomy" id="307507"/>
    <lineage>
        <taxon>Eukaryota</taxon>
        <taxon>Viridiplantae</taxon>
        <taxon>Chlorophyta</taxon>
        <taxon>core chlorophytes</taxon>
        <taxon>Chlorophyceae</taxon>
        <taxon>CS clade</taxon>
        <taxon>Sphaeropleales</taxon>
        <taxon>Selenastraceae</taxon>
        <taxon>Raphidocelis</taxon>
    </lineage>
</organism>
<dbReference type="GO" id="GO:0005680">
    <property type="term" value="C:anaphase-promoting complex"/>
    <property type="evidence" value="ECO:0007669"/>
    <property type="project" value="InterPro"/>
</dbReference>
<sequence length="915" mass="93403">MDGGGSDDDPGGAAAAPAAFTQLQDSTPLTSEVVLCSWCPTMDLCAVLAADGQLRLHRMNWQLLWAVVPDAQITAVAWRPDGRRLAAGHADGSISLFDIESGEVCSRRKAHYAAVARLAWAEGAGADAAGKAGRRRAVDGPPPPLRHKQLFAPPGAPDKPGAGGAGNGPAAGGGGGASAAGGQPRGSTGGGAGGGGGAGAGGDLYGAMLRCAAAEEQQQGAAAGAGWPDEPLGLDLLVASDARGRVSAWAHGEVQLLDAGAPAWEPAGGRGDEGGGGGAGAGRVLAVAAPEQLDQLYFLQQHPTGGLVLHASSLSGLHRHRADLQRCAALFGQVQSHLAAAQRGLAAAARDWRSAVSDMGRRMEQLESDLSDAGTAAPNPLGDLTLLLCTGAITQGLQQWLLSTLGEAGLRRLARQVDLAADGLHSELLNGVLPRLRLAVFALGEMRALAAAASGLQRLGLQPHDLEALELDGIRAMLRAERLRLVAGAAACHYRCFFSWLLRVLRALDAPGGETERQGGGGPAPGPEQLRDIRALLRGQLAHDTIGPELRNAPLDADDVARAEAALACGVPHEQLERLLQLLFPCRPEPDGGGDGGPWGGDDAAAPSDQGRGAPASALFAAASELRDAGADAEAARARPLVDLLQHLAEQAEAAFERPQQIISSDMICVAQLQLAPPEALPAAAAVSGSGSGGKGGVPIACAGAPLQQAAHEADRDAWFVCGLSAGGDCGSGRERLLVVRLQRRGGQQQDEGREGQRRPPASTRDSAGCSSSSGVAAEGCLIEAPPGCRFVDAAPYKGCQLAVLSQDADAATLALVDLLGAPWTPISLAPGAPSALQQCAPAATPLPALPARSRRLGRGALAPLAVSRQRGLACAVSDVLRAVVYDLEEDEEGEEGEEEDEEEEGDEDMDSGPE</sequence>
<feature type="region of interest" description="Disordered" evidence="7">
    <location>
        <begin position="590"/>
        <end position="615"/>
    </location>
</feature>
<dbReference type="InterPro" id="IPR024789">
    <property type="entry name" value="APC4"/>
</dbReference>
<name>A0A2V0NLC2_9CHLO</name>
<evidence type="ECO:0000256" key="3">
    <source>
        <dbReference type="ARBA" id="ARBA00022776"/>
    </source>
</evidence>
<feature type="compositionally biased region" description="Gly residues" evidence="7">
    <location>
        <begin position="161"/>
        <end position="195"/>
    </location>
</feature>
<dbReference type="EMBL" id="BDRX01000004">
    <property type="protein sequence ID" value="GBF88198.1"/>
    <property type="molecule type" value="Genomic_DNA"/>
</dbReference>
<comment type="caution">
    <text evidence="10">The sequence shown here is derived from an EMBL/GenBank/DDBJ whole genome shotgun (WGS) entry which is preliminary data.</text>
</comment>
<dbReference type="InParanoid" id="A0A2V0NLC2"/>
<feature type="repeat" description="WD" evidence="6">
    <location>
        <begin position="73"/>
        <end position="107"/>
    </location>
</feature>
<dbReference type="Gene3D" id="2.130.10.10">
    <property type="entry name" value="YVTN repeat-like/Quinoprotein amine dehydrogenase"/>
    <property type="match status" value="1"/>
</dbReference>
<evidence type="ECO:0000256" key="2">
    <source>
        <dbReference type="ARBA" id="ARBA00022618"/>
    </source>
</evidence>